<reference evidence="1 2" key="1">
    <citation type="submission" date="2019-03" db="EMBL/GenBank/DDBJ databases">
        <title>Genomic Encyclopedia of Type Strains, Phase III (KMG-III): the genomes of soil and plant-associated and newly described type strains.</title>
        <authorList>
            <person name="Whitman W."/>
        </authorList>
    </citation>
    <scope>NUCLEOTIDE SEQUENCE [LARGE SCALE GENOMIC DNA]</scope>
    <source>
        <strain evidence="1 2">CECT 7378</strain>
    </source>
</reference>
<dbReference type="Proteomes" id="UP000294656">
    <property type="component" value="Unassembled WGS sequence"/>
</dbReference>
<dbReference type="AlphaFoldDB" id="A0A4R6M5R0"/>
<comment type="caution">
    <text evidence="1">The sequence shown here is derived from an EMBL/GenBank/DDBJ whole genome shotgun (WGS) entry which is preliminary data.</text>
</comment>
<sequence length="49" mass="5545">MIEIARYFNLSHGGSASVITQHWRERMAEDKAISQDMQVILKNIANLAS</sequence>
<evidence type="ECO:0000313" key="2">
    <source>
        <dbReference type="Proteomes" id="UP000294656"/>
    </source>
</evidence>
<gene>
    <name evidence="1" type="ORF">DFP79_2451</name>
</gene>
<organism evidence="1 2">
    <name type="scientific">Marinomonas balearica</name>
    <dbReference type="NCBI Taxonomy" id="491947"/>
    <lineage>
        <taxon>Bacteria</taxon>
        <taxon>Pseudomonadati</taxon>
        <taxon>Pseudomonadota</taxon>
        <taxon>Gammaproteobacteria</taxon>
        <taxon>Oceanospirillales</taxon>
        <taxon>Oceanospirillaceae</taxon>
        <taxon>Marinomonas</taxon>
    </lineage>
</organism>
<protein>
    <submittedName>
        <fullName evidence="1">Uncharacterized protein</fullName>
    </submittedName>
</protein>
<dbReference type="EMBL" id="SNXC01000013">
    <property type="protein sequence ID" value="TDO96688.1"/>
    <property type="molecule type" value="Genomic_DNA"/>
</dbReference>
<evidence type="ECO:0000313" key="1">
    <source>
        <dbReference type="EMBL" id="TDO96688.1"/>
    </source>
</evidence>
<name>A0A4R6M5R0_9GAMM</name>
<proteinExistence type="predicted"/>
<keyword evidence="2" id="KW-1185">Reference proteome</keyword>
<accession>A0A4R6M5R0</accession>